<accession>A0A6J5L8H4</accession>
<name>A0A6J5L8H4_9CAUD</name>
<reference evidence="1" key="1">
    <citation type="submission" date="2020-04" db="EMBL/GenBank/DDBJ databases">
        <authorList>
            <person name="Chiriac C."/>
            <person name="Salcher M."/>
            <person name="Ghai R."/>
            <person name="Kavagutti S V."/>
        </authorList>
    </citation>
    <scope>NUCLEOTIDE SEQUENCE</scope>
</reference>
<dbReference type="EMBL" id="LR796251">
    <property type="protein sequence ID" value="CAB4130998.1"/>
    <property type="molecule type" value="Genomic_DNA"/>
</dbReference>
<evidence type="ECO:0000313" key="1">
    <source>
        <dbReference type="EMBL" id="CAB4130998.1"/>
    </source>
</evidence>
<organism evidence="1">
    <name type="scientific">uncultured Caudovirales phage</name>
    <dbReference type="NCBI Taxonomy" id="2100421"/>
    <lineage>
        <taxon>Viruses</taxon>
        <taxon>Duplodnaviria</taxon>
        <taxon>Heunggongvirae</taxon>
        <taxon>Uroviricota</taxon>
        <taxon>Caudoviricetes</taxon>
        <taxon>Peduoviridae</taxon>
        <taxon>Maltschvirus</taxon>
        <taxon>Maltschvirus maltsch</taxon>
    </lineage>
</organism>
<gene>
    <name evidence="1" type="ORF">UFOVP130_51</name>
</gene>
<proteinExistence type="predicted"/>
<protein>
    <submittedName>
        <fullName evidence="1">Uncharacterized protein</fullName>
    </submittedName>
</protein>
<sequence>MKTIRWAMIALLSISAFAADAPPTPIPAERMEAISRQVIQQQQAQLSAQQATIALLDARLAQIDAEARAREAEQKSAALVASLQKEFRAAGCNLSVEKEWKCPAPAK</sequence>